<proteinExistence type="predicted"/>
<dbReference type="AlphaFoldDB" id="A0A7W6CFY2"/>
<dbReference type="SUPFAM" id="SSF47616">
    <property type="entry name" value="GST C-terminal domain-like"/>
    <property type="match status" value="1"/>
</dbReference>
<dbReference type="Pfam" id="PF13409">
    <property type="entry name" value="GST_N_2"/>
    <property type="match status" value="1"/>
</dbReference>
<evidence type="ECO:0000313" key="3">
    <source>
        <dbReference type="Proteomes" id="UP000565286"/>
    </source>
</evidence>
<name>A0A7W6CFY2_9HYPH</name>
<sequence>MSELIFYTNPMSRGRIVRWMLEETGAPYKTEYLGYGSAMKSDAYKRINPMGKVPAIRHGDTVVTESAAICAYLADAFPEAGLAPPTTDRGNYYRWFFFAAGPLEMSSTTRALGFDITPDKERMAGCGAHRDVLDALEHGLKANRFIAGDQFTAADVYVGSQIIWGIQFGSLERRGRFMEYLKDLHERPAYQRATKIDTDAANAHRTAM</sequence>
<dbReference type="InterPro" id="IPR004045">
    <property type="entry name" value="Glutathione_S-Trfase_N"/>
</dbReference>
<dbReference type="Gene3D" id="3.40.30.10">
    <property type="entry name" value="Glutaredoxin"/>
    <property type="match status" value="1"/>
</dbReference>
<organism evidence="2 3">
    <name type="scientific">Rhizobium skierniewicense</name>
    <dbReference type="NCBI Taxonomy" id="984260"/>
    <lineage>
        <taxon>Bacteria</taxon>
        <taxon>Pseudomonadati</taxon>
        <taxon>Pseudomonadota</taxon>
        <taxon>Alphaproteobacteria</taxon>
        <taxon>Hyphomicrobiales</taxon>
        <taxon>Rhizobiaceae</taxon>
        <taxon>Rhizobium/Agrobacterium group</taxon>
        <taxon>Rhizobium</taxon>
    </lineage>
</organism>
<reference evidence="2 3" key="1">
    <citation type="submission" date="2020-08" db="EMBL/GenBank/DDBJ databases">
        <title>Genomic Encyclopedia of Type Strains, Phase IV (KMG-IV): sequencing the most valuable type-strain genomes for metagenomic binning, comparative biology and taxonomic classification.</title>
        <authorList>
            <person name="Goeker M."/>
        </authorList>
    </citation>
    <scope>NUCLEOTIDE SEQUENCE [LARGE SCALE GENOMIC DNA]</scope>
    <source>
        <strain evidence="2 3">DSM 26438</strain>
    </source>
</reference>
<protein>
    <submittedName>
        <fullName evidence="2">Glutathione S-transferase</fullName>
        <ecNumber evidence="2">2.5.1.18</ecNumber>
    </submittedName>
</protein>
<dbReference type="Pfam" id="PF00043">
    <property type="entry name" value="GST_C"/>
    <property type="match status" value="1"/>
</dbReference>
<dbReference type="EC" id="2.5.1.18" evidence="2"/>
<evidence type="ECO:0000313" key="2">
    <source>
        <dbReference type="EMBL" id="MBB3947925.1"/>
    </source>
</evidence>
<evidence type="ECO:0000259" key="1">
    <source>
        <dbReference type="PROSITE" id="PS50404"/>
    </source>
</evidence>
<dbReference type="SFLD" id="SFLDS00019">
    <property type="entry name" value="Glutathione_Transferase_(cytos"/>
    <property type="match status" value="1"/>
</dbReference>
<accession>A0A7W6CFY2</accession>
<dbReference type="InterPro" id="IPR004046">
    <property type="entry name" value="GST_C"/>
</dbReference>
<dbReference type="InterPro" id="IPR040079">
    <property type="entry name" value="Glutathione_S-Trfase"/>
</dbReference>
<gene>
    <name evidence="2" type="ORF">GGQ73_003898</name>
</gene>
<dbReference type="GO" id="GO:0004364">
    <property type="term" value="F:glutathione transferase activity"/>
    <property type="evidence" value="ECO:0007669"/>
    <property type="project" value="UniProtKB-EC"/>
</dbReference>
<dbReference type="RefSeq" id="WP_183897420.1">
    <property type="nucleotide sequence ID" value="NZ_JACIDV010000013.1"/>
</dbReference>
<dbReference type="Proteomes" id="UP000565286">
    <property type="component" value="Unassembled WGS sequence"/>
</dbReference>
<dbReference type="EMBL" id="JACIDV010000013">
    <property type="protein sequence ID" value="MBB3947925.1"/>
    <property type="molecule type" value="Genomic_DNA"/>
</dbReference>
<dbReference type="InterPro" id="IPR036249">
    <property type="entry name" value="Thioredoxin-like_sf"/>
</dbReference>
<keyword evidence="2" id="KW-0808">Transferase</keyword>
<dbReference type="CDD" id="cd03046">
    <property type="entry name" value="GST_N_GTT1_like"/>
    <property type="match status" value="1"/>
</dbReference>
<dbReference type="PANTHER" id="PTHR44051:SF8">
    <property type="entry name" value="GLUTATHIONE S-TRANSFERASE GSTA"/>
    <property type="match status" value="1"/>
</dbReference>
<dbReference type="Gene3D" id="1.20.1050.10">
    <property type="match status" value="1"/>
</dbReference>
<dbReference type="PROSITE" id="PS50404">
    <property type="entry name" value="GST_NTER"/>
    <property type="match status" value="1"/>
</dbReference>
<dbReference type="SFLD" id="SFLDG00358">
    <property type="entry name" value="Main_(cytGST)"/>
    <property type="match status" value="1"/>
</dbReference>
<feature type="domain" description="GST N-terminal" evidence="1">
    <location>
        <begin position="1"/>
        <end position="81"/>
    </location>
</feature>
<dbReference type="SUPFAM" id="SSF52833">
    <property type="entry name" value="Thioredoxin-like"/>
    <property type="match status" value="1"/>
</dbReference>
<dbReference type="InterPro" id="IPR036282">
    <property type="entry name" value="Glutathione-S-Trfase_C_sf"/>
</dbReference>
<dbReference type="CDD" id="cd03207">
    <property type="entry name" value="GST_C_8"/>
    <property type="match status" value="1"/>
</dbReference>
<keyword evidence="3" id="KW-1185">Reference proteome</keyword>
<dbReference type="PANTHER" id="PTHR44051">
    <property type="entry name" value="GLUTATHIONE S-TRANSFERASE-RELATED"/>
    <property type="match status" value="1"/>
</dbReference>
<comment type="caution">
    <text evidence="2">The sequence shown here is derived from an EMBL/GenBank/DDBJ whole genome shotgun (WGS) entry which is preliminary data.</text>
</comment>
<dbReference type="SFLD" id="SFLDG01150">
    <property type="entry name" value="Main.1:_Beta-like"/>
    <property type="match status" value="1"/>
</dbReference>